<organism evidence="1 2">
    <name type="scientific">Trypanosoma rangeli SC58</name>
    <dbReference type="NCBI Taxonomy" id="429131"/>
    <lineage>
        <taxon>Eukaryota</taxon>
        <taxon>Discoba</taxon>
        <taxon>Euglenozoa</taxon>
        <taxon>Kinetoplastea</taxon>
        <taxon>Metakinetoplastina</taxon>
        <taxon>Trypanosomatida</taxon>
        <taxon>Trypanosomatidae</taxon>
        <taxon>Trypanosoma</taxon>
        <taxon>Herpetosoma</taxon>
    </lineage>
</organism>
<keyword evidence="2" id="KW-1185">Reference proteome</keyword>
<dbReference type="AlphaFoldDB" id="A0A061J5U6"/>
<dbReference type="PANTHER" id="PTHR35614">
    <property type="match status" value="1"/>
</dbReference>
<evidence type="ECO:0000313" key="1">
    <source>
        <dbReference type="EMBL" id="ESL10808.1"/>
    </source>
</evidence>
<dbReference type="PANTHER" id="PTHR35614:SF7">
    <property type="match status" value="1"/>
</dbReference>
<comment type="caution">
    <text evidence="1">The sequence shown here is derived from an EMBL/GenBank/DDBJ whole genome shotgun (WGS) entry which is preliminary data.</text>
</comment>
<accession>A0A061J5U6</accession>
<evidence type="ECO:0000313" key="2">
    <source>
        <dbReference type="Proteomes" id="UP000031737"/>
    </source>
</evidence>
<dbReference type="OrthoDB" id="266995at2759"/>
<dbReference type="EMBL" id="AUPL01001452">
    <property type="protein sequence ID" value="ESL10808.1"/>
    <property type="molecule type" value="Genomic_DNA"/>
</dbReference>
<name>A0A061J5U6_TRYRA</name>
<dbReference type="VEuPathDB" id="TriTrypDB:TRSC58_01452"/>
<dbReference type="Proteomes" id="UP000031737">
    <property type="component" value="Unassembled WGS sequence"/>
</dbReference>
<gene>
    <name evidence="1" type="ORF">TRSC58_01452</name>
</gene>
<protein>
    <submittedName>
        <fullName evidence="1">Uncharacterized protein</fullName>
    </submittedName>
</protein>
<sequence length="703" mass="79458">MGSVPSREFHESPESLFFSRSGGTLQLARLPLTPHFFPSADCLGFRQLCDCRRSQSMKYGFALKEGPSHERHWRGSGKRRRGGVCYAQDGDAWDDICEEELESDPSAPCRRDMMDFVLPTDETADASVSRGRKNEEKNFAMKGDLCRDGEGHIATEELYRLMVTHGAVPALTDTNAEMRELYEQELAWRKARAIIHNYRQRQYESRAERSKEDEEAQVRLAEQVPPPRRFLRALPTAVVAVVDTDDAMKKAPQKSAIPCDGILHLMERDGMLFLASRRDDSYVVPPTPIRVVGCNSLLPAMCRGTLWLRGYEATAVADEEEDAYIESLPLSQRPPVLCACHFCEAAISEKAFGRGLIEGLGCYALHSTMAGMEELVARPVWHLGLASHVSLLHCINEIRQLVSMTAFPAGMRVSVRGNRLLIRMQEKALRAVCQLLCACTDNFAPQPWDRHVRKQNVLDAVLYDYGGCIGVHQATGKLCVPKRVHDLVSHHIGEEGDDARSASRLLVFTVVNPWQSVKSSSVLVRRKESPDEEDDASTEVFHDGDLLVHDQARRRWIRLLQPGLCLEMVLLCWVKTLLAAATFWHNDGGWLRNVEGSIVQEGRFHIWGTAHDGLPYFFGVIPKFARERRRRMLRQAREKFVWDGASWHCQGEKVEDHDAAMPAQDQARRHCAHTPSTHRRRHGDAANYLCNGYFTWNPYGSCS</sequence>
<reference evidence="1 2" key="1">
    <citation type="submission" date="2013-07" db="EMBL/GenBank/DDBJ databases">
        <authorList>
            <person name="Stoco P.H."/>
            <person name="Wagner G."/>
            <person name="Gerber A."/>
            <person name="Zaha A."/>
            <person name="Thompson C."/>
            <person name="Bartholomeu D.C."/>
            <person name="Luckemeyer D.D."/>
            <person name="Bahia D."/>
            <person name="Loreto E."/>
            <person name="Prestes E.B."/>
            <person name="Lima F.M."/>
            <person name="Rodrigues-Luiz G."/>
            <person name="Vallejo G.A."/>
            <person name="Filho J.F."/>
            <person name="Monteiro K.M."/>
            <person name="Tyler K.M."/>
            <person name="de Almeida L.G."/>
            <person name="Ortiz M.F."/>
            <person name="Siervo M.A."/>
            <person name="de Moraes M.H."/>
            <person name="Cunha O.L."/>
            <person name="Mendonca-Neto R."/>
            <person name="Silva R."/>
            <person name="Teixeira S.M."/>
            <person name="Murta S.M."/>
            <person name="Sincero T.C."/>
            <person name="Mendes T.A."/>
            <person name="Urmenyi T.P."/>
            <person name="Silva V.G."/>
            <person name="da Rocha W.D."/>
            <person name="Andersson B."/>
            <person name="Romanha A.J."/>
            <person name="Steindel M."/>
            <person name="de Vasconcelos A.T."/>
            <person name="Grisard E.C."/>
        </authorList>
    </citation>
    <scope>NUCLEOTIDE SEQUENCE [LARGE SCALE GENOMIC DNA]</scope>
    <source>
        <strain evidence="1 2">SC58</strain>
    </source>
</reference>
<proteinExistence type="predicted"/>